<keyword evidence="2" id="KW-0813">Transport</keyword>
<dbReference type="Proteomes" id="UP000297245">
    <property type="component" value="Unassembled WGS sequence"/>
</dbReference>
<name>A0A4S8L7E4_DENBC</name>
<evidence type="ECO:0000256" key="7">
    <source>
        <dbReference type="SAM" id="MobiDB-lite"/>
    </source>
</evidence>
<feature type="transmembrane region" description="Helical" evidence="8">
    <location>
        <begin position="510"/>
        <end position="537"/>
    </location>
</feature>
<keyword evidence="10" id="KW-1185">Reference proteome</keyword>
<evidence type="ECO:0000256" key="8">
    <source>
        <dbReference type="SAM" id="Phobius"/>
    </source>
</evidence>
<feature type="transmembrane region" description="Helical" evidence="8">
    <location>
        <begin position="672"/>
        <end position="691"/>
    </location>
</feature>
<evidence type="ECO:0000256" key="1">
    <source>
        <dbReference type="ARBA" id="ARBA00004141"/>
    </source>
</evidence>
<dbReference type="PANTHER" id="PTHR31064">
    <property type="entry name" value="POTASSIUM TRANSPORT PROTEIN DDB_G0292412-RELATED"/>
    <property type="match status" value="1"/>
</dbReference>
<dbReference type="InterPro" id="IPR051143">
    <property type="entry name" value="TrkH_K-transport"/>
</dbReference>
<evidence type="ECO:0000313" key="10">
    <source>
        <dbReference type="Proteomes" id="UP000297245"/>
    </source>
</evidence>
<dbReference type="GO" id="GO:0005886">
    <property type="term" value="C:plasma membrane"/>
    <property type="evidence" value="ECO:0007669"/>
    <property type="project" value="TreeGrafter"/>
</dbReference>
<feature type="transmembrane region" description="Helical" evidence="8">
    <location>
        <begin position="372"/>
        <end position="394"/>
    </location>
</feature>
<dbReference type="InterPro" id="IPR003445">
    <property type="entry name" value="Cat_transpt"/>
</dbReference>
<keyword evidence="3 8" id="KW-0812">Transmembrane</keyword>
<dbReference type="AlphaFoldDB" id="A0A4S8L7E4"/>
<organism evidence="9 10">
    <name type="scientific">Dendrothele bispora (strain CBS 962.96)</name>
    <dbReference type="NCBI Taxonomy" id="1314807"/>
    <lineage>
        <taxon>Eukaryota</taxon>
        <taxon>Fungi</taxon>
        <taxon>Dikarya</taxon>
        <taxon>Basidiomycota</taxon>
        <taxon>Agaricomycotina</taxon>
        <taxon>Agaricomycetes</taxon>
        <taxon>Agaricomycetidae</taxon>
        <taxon>Agaricales</taxon>
        <taxon>Agaricales incertae sedis</taxon>
        <taxon>Dendrothele</taxon>
    </lineage>
</organism>
<dbReference type="EMBL" id="ML179600">
    <property type="protein sequence ID" value="THU84430.1"/>
    <property type="molecule type" value="Genomic_DNA"/>
</dbReference>
<protein>
    <submittedName>
        <fullName evidence="9">TrkH-domain-containing protein</fullName>
    </submittedName>
</protein>
<gene>
    <name evidence="9" type="ORF">K435DRAFT_765080</name>
</gene>
<feature type="transmembrane region" description="Helical" evidence="8">
    <location>
        <begin position="20"/>
        <end position="41"/>
    </location>
</feature>
<proteinExistence type="predicted"/>
<feature type="transmembrane region" description="Helical" evidence="8">
    <location>
        <begin position="53"/>
        <end position="74"/>
    </location>
</feature>
<feature type="region of interest" description="Disordered" evidence="7">
    <location>
        <begin position="177"/>
        <end position="196"/>
    </location>
</feature>
<dbReference type="GO" id="GO:1990573">
    <property type="term" value="P:potassium ion import across plasma membrane"/>
    <property type="evidence" value="ECO:0007669"/>
    <property type="project" value="TreeGrafter"/>
</dbReference>
<evidence type="ECO:0000256" key="2">
    <source>
        <dbReference type="ARBA" id="ARBA00022448"/>
    </source>
</evidence>
<dbReference type="OrthoDB" id="9999863at2759"/>
<comment type="subcellular location">
    <subcellularLocation>
        <location evidence="1">Membrane</location>
        <topology evidence="1">Multi-pass membrane protein</topology>
    </subcellularLocation>
</comment>
<dbReference type="GO" id="GO:0030007">
    <property type="term" value="P:intracellular potassium ion homeostasis"/>
    <property type="evidence" value="ECO:0007669"/>
    <property type="project" value="TreeGrafter"/>
</dbReference>
<feature type="transmembrane region" description="Helical" evidence="8">
    <location>
        <begin position="644"/>
        <end position="660"/>
    </location>
</feature>
<sequence length="756" mass="85177">MSVASIFRKIKDYVYLESTFFRLHLTAFTFIPLITSAIFWSSNGQFKISYLDSLFLCYSAMTVTGLSTINLSTLTAWQQVILYLLMMIGNTTMVSWVMVLVRKQYFRRHCEWECIKKHRRKHHLGRDTLLASISSPRDMFKAREAVPEKPMTVGPTPVVNYIGPTPEPTLLTNSLGLSQNDEEKTGGSMERQQGPDTSADVHIGNGEPIMSDADARTFTSSPVAQSIALSPVESRPNGIDFARTTSFAAFDKSVPVHQIHRTTTILTTNLNRQNIQSGGHYNTEGTFGGFPGPFQLVQRAVKRVAPKTYRKIERKMTIPYTRTIEGANTPWLTAETTITVGRNSDIYFESLPDGVIEQIGGAEYIALKWLSYLVPVYFVTTQLTALLLFAPWISVTHTYDDVFTSQFRLVSKPWFSLFQVMGAYTGGGLSLVDLGMLPFQAAYLMIIALMFAIFAGNRTLVRPITLATFLRRWIGSKIAPNYSDAYIAFDFLLHHPRRCFIYLFPSHQTWVLVICLVVSSAIKWMFFEILSIGLPAYESLSTGARIICGLFQESAARACFSIVPLASLAPALQFLHVVMMYIDIYPLAMSIRSTNVYEEKSLGIFEPPPEDEDEEPSDLGKRAPRQRVGRYLGWHLRRQMSIDIWWLVWAVFLITTIERGNIMNKDLEWFDLFRVLFELVSAFGGIGLSLGLPTEHFSFSGALKPLSKLIIIVIMVRGRHRGLPVGVDKAVILPNELVKREQNQPQNETSGKQAVP</sequence>
<feature type="transmembrane region" description="Helical" evidence="8">
    <location>
        <begin position="558"/>
        <end position="582"/>
    </location>
</feature>
<feature type="transmembrane region" description="Helical" evidence="8">
    <location>
        <begin position="441"/>
        <end position="461"/>
    </location>
</feature>
<accession>A0A4S8L7E4</accession>
<keyword evidence="6 8" id="KW-0472">Membrane</keyword>
<keyword evidence="4 8" id="KW-1133">Transmembrane helix</keyword>
<keyword evidence="5" id="KW-0406">Ion transport</keyword>
<evidence type="ECO:0000256" key="4">
    <source>
        <dbReference type="ARBA" id="ARBA00022989"/>
    </source>
</evidence>
<evidence type="ECO:0000256" key="3">
    <source>
        <dbReference type="ARBA" id="ARBA00022692"/>
    </source>
</evidence>
<feature type="transmembrane region" description="Helical" evidence="8">
    <location>
        <begin position="80"/>
        <end position="101"/>
    </location>
</feature>
<reference evidence="9 10" key="1">
    <citation type="journal article" date="2019" name="Nat. Ecol. Evol.">
        <title>Megaphylogeny resolves global patterns of mushroom evolution.</title>
        <authorList>
            <person name="Varga T."/>
            <person name="Krizsan K."/>
            <person name="Foldi C."/>
            <person name="Dima B."/>
            <person name="Sanchez-Garcia M."/>
            <person name="Sanchez-Ramirez S."/>
            <person name="Szollosi G.J."/>
            <person name="Szarkandi J.G."/>
            <person name="Papp V."/>
            <person name="Albert L."/>
            <person name="Andreopoulos W."/>
            <person name="Angelini C."/>
            <person name="Antonin V."/>
            <person name="Barry K.W."/>
            <person name="Bougher N.L."/>
            <person name="Buchanan P."/>
            <person name="Buyck B."/>
            <person name="Bense V."/>
            <person name="Catcheside P."/>
            <person name="Chovatia M."/>
            <person name="Cooper J."/>
            <person name="Damon W."/>
            <person name="Desjardin D."/>
            <person name="Finy P."/>
            <person name="Geml J."/>
            <person name="Haridas S."/>
            <person name="Hughes K."/>
            <person name="Justo A."/>
            <person name="Karasinski D."/>
            <person name="Kautmanova I."/>
            <person name="Kiss B."/>
            <person name="Kocsube S."/>
            <person name="Kotiranta H."/>
            <person name="LaButti K.M."/>
            <person name="Lechner B.E."/>
            <person name="Liimatainen K."/>
            <person name="Lipzen A."/>
            <person name="Lukacs Z."/>
            <person name="Mihaltcheva S."/>
            <person name="Morgado L.N."/>
            <person name="Niskanen T."/>
            <person name="Noordeloos M.E."/>
            <person name="Ohm R.A."/>
            <person name="Ortiz-Santana B."/>
            <person name="Ovrebo C."/>
            <person name="Racz N."/>
            <person name="Riley R."/>
            <person name="Savchenko A."/>
            <person name="Shiryaev A."/>
            <person name="Soop K."/>
            <person name="Spirin V."/>
            <person name="Szebenyi C."/>
            <person name="Tomsovsky M."/>
            <person name="Tulloss R.E."/>
            <person name="Uehling J."/>
            <person name="Grigoriev I.V."/>
            <person name="Vagvolgyi C."/>
            <person name="Papp T."/>
            <person name="Martin F.M."/>
            <person name="Miettinen O."/>
            <person name="Hibbett D.S."/>
            <person name="Nagy L.G."/>
        </authorList>
    </citation>
    <scope>NUCLEOTIDE SEQUENCE [LARGE SCALE GENOMIC DNA]</scope>
    <source>
        <strain evidence="9 10">CBS 962.96</strain>
    </source>
</reference>
<dbReference type="PANTHER" id="PTHR31064:SF30">
    <property type="entry name" value="HIGH-AFFINITY POTASSIUM TRANSPORT PROTEIN-RELATED"/>
    <property type="match status" value="1"/>
</dbReference>
<dbReference type="GO" id="GO:0140107">
    <property type="term" value="F:high-affinity potassium ion transmembrane transporter activity"/>
    <property type="evidence" value="ECO:0007669"/>
    <property type="project" value="TreeGrafter"/>
</dbReference>
<dbReference type="Pfam" id="PF02386">
    <property type="entry name" value="TrkH"/>
    <property type="match status" value="1"/>
</dbReference>
<evidence type="ECO:0000256" key="6">
    <source>
        <dbReference type="ARBA" id="ARBA00023136"/>
    </source>
</evidence>
<evidence type="ECO:0000256" key="5">
    <source>
        <dbReference type="ARBA" id="ARBA00023065"/>
    </source>
</evidence>
<evidence type="ECO:0000313" key="9">
    <source>
        <dbReference type="EMBL" id="THU84430.1"/>
    </source>
</evidence>